<dbReference type="Pfam" id="PF00379">
    <property type="entry name" value="Chitin_bind_4"/>
    <property type="match status" value="1"/>
</dbReference>
<evidence type="ECO:0000256" key="2">
    <source>
        <dbReference type="PROSITE-ProRule" id="PRU00497"/>
    </source>
</evidence>
<dbReference type="EnsemblMetazoa" id="AALFPA23_022110.R32751">
    <property type="protein sequence ID" value="AALFPA23_022110.P32751"/>
    <property type="gene ID" value="AALFPA23_022110"/>
</dbReference>
<proteinExistence type="predicted"/>
<dbReference type="PROSITE" id="PS51155">
    <property type="entry name" value="CHIT_BIND_RR_2"/>
    <property type="match status" value="1"/>
</dbReference>
<dbReference type="InterPro" id="IPR031311">
    <property type="entry name" value="CHIT_BIND_RR_consensus"/>
</dbReference>
<organism evidence="4 5">
    <name type="scientific">Aedes albopictus</name>
    <name type="common">Asian tiger mosquito</name>
    <name type="synonym">Stegomyia albopicta</name>
    <dbReference type="NCBI Taxonomy" id="7160"/>
    <lineage>
        <taxon>Eukaryota</taxon>
        <taxon>Metazoa</taxon>
        <taxon>Ecdysozoa</taxon>
        <taxon>Arthropoda</taxon>
        <taxon>Hexapoda</taxon>
        <taxon>Insecta</taxon>
        <taxon>Pterygota</taxon>
        <taxon>Neoptera</taxon>
        <taxon>Endopterygota</taxon>
        <taxon>Diptera</taxon>
        <taxon>Nematocera</taxon>
        <taxon>Culicoidea</taxon>
        <taxon>Culicidae</taxon>
        <taxon>Culicinae</taxon>
        <taxon>Aedini</taxon>
        <taxon>Aedes</taxon>
        <taxon>Stegomyia</taxon>
    </lineage>
</organism>
<dbReference type="RefSeq" id="XP_062703201.1">
    <property type="nucleotide sequence ID" value="XM_062847217.1"/>
</dbReference>
<dbReference type="InterPro" id="IPR000618">
    <property type="entry name" value="Insect_cuticle"/>
</dbReference>
<evidence type="ECO:0000256" key="3">
    <source>
        <dbReference type="SAM" id="SignalP"/>
    </source>
</evidence>
<evidence type="ECO:0000313" key="4">
    <source>
        <dbReference type="EnsemblMetazoa" id="AALFPA23_022110.P32751"/>
    </source>
</evidence>
<reference evidence="4" key="2">
    <citation type="submission" date="2025-05" db="UniProtKB">
        <authorList>
            <consortium name="EnsemblMetazoa"/>
        </authorList>
    </citation>
    <scope>IDENTIFICATION</scope>
    <source>
        <strain evidence="4">Foshan</strain>
    </source>
</reference>
<dbReference type="PANTHER" id="PTHR12236">
    <property type="entry name" value="STRUCTURAL CONTITUENT OF CUTICLE"/>
    <property type="match status" value="1"/>
</dbReference>
<accession>A0ABM1ZVR3</accession>
<evidence type="ECO:0000256" key="1">
    <source>
        <dbReference type="ARBA" id="ARBA00022460"/>
    </source>
</evidence>
<dbReference type="InterPro" id="IPR051217">
    <property type="entry name" value="Insect_Cuticle_Struc_Prot"/>
</dbReference>
<dbReference type="Proteomes" id="UP000069940">
    <property type="component" value="Unassembled WGS sequence"/>
</dbReference>
<name>A0ABM1ZVR3_AEDAL</name>
<reference evidence="5" key="1">
    <citation type="journal article" date="2015" name="Proc. Natl. Acad. Sci. U.S.A.">
        <title>Genome sequence of the Asian Tiger mosquito, Aedes albopictus, reveals insights into its biology, genetics, and evolution.</title>
        <authorList>
            <person name="Chen X.G."/>
            <person name="Jiang X."/>
            <person name="Gu J."/>
            <person name="Xu M."/>
            <person name="Wu Y."/>
            <person name="Deng Y."/>
            <person name="Zhang C."/>
            <person name="Bonizzoni M."/>
            <person name="Dermauw W."/>
            <person name="Vontas J."/>
            <person name="Armbruster P."/>
            <person name="Huang X."/>
            <person name="Yang Y."/>
            <person name="Zhang H."/>
            <person name="He W."/>
            <person name="Peng H."/>
            <person name="Liu Y."/>
            <person name="Wu K."/>
            <person name="Chen J."/>
            <person name="Lirakis M."/>
            <person name="Topalis P."/>
            <person name="Van Leeuwen T."/>
            <person name="Hall A.B."/>
            <person name="Jiang X."/>
            <person name="Thorpe C."/>
            <person name="Mueller R.L."/>
            <person name="Sun C."/>
            <person name="Waterhouse R.M."/>
            <person name="Yan G."/>
            <person name="Tu Z.J."/>
            <person name="Fang X."/>
            <person name="James A.A."/>
        </authorList>
    </citation>
    <scope>NUCLEOTIDE SEQUENCE [LARGE SCALE GENOMIC DNA]</scope>
    <source>
        <strain evidence="5">Foshan</strain>
    </source>
</reference>
<keyword evidence="3" id="KW-0732">Signal</keyword>
<dbReference type="GeneID" id="109398585"/>
<evidence type="ECO:0000313" key="5">
    <source>
        <dbReference type="Proteomes" id="UP000069940"/>
    </source>
</evidence>
<sequence length="208" mass="21591">MAVKFVTFLALVAVARAGVISSPALSYAAAPALTYAAPLAKTVSYAAPLATKTLVAAPLTKTVVADEYDPNPQYSYSYGISDAVTGDQKEQHESRNGDAVQGSYSLVDADGFKRTVEYTADPIHGFNAVVHREPLAVKTVAPVAKVVAAAPVAYAAPVAKTISYAAPAVTKTLISQPAYASYAAPLAAKTIVSQPAYTSYAAPALYHH</sequence>
<dbReference type="PROSITE" id="PS00233">
    <property type="entry name" value="CHIT_BIND_RR_1"/>
    <property type="match status" value="1"/>
</dbReference>
<feature type="signal peptide" evidence="3">
    <location>
        <begin position="1"/>
        <end position="17"/>
    </location>
</feature>
<keyword evidence="5" id="KW-1185">Reference proteome</keyword>
<feature type="chain" id="PRO_5046142831" description="Cuticle protein" evidence="3">
    <location>
        <begin position="18"/>
        <end position="208"/>
    </location>
</feature>
<protein>
    <recommendedName>
        <fullName evidence="6">Cuticle protein</fullName>
    </recommendedName>
</protein>
<dbReference type="PRINTS" id="PR00947">
    <property type="entry name" value="CUTICLE"/>
</dbReference>
<dbReference type="PANTHER" id="PTHR12236:SF75">
    <property type="entry name" value="CUTICULAR PROTEIN 62BB, ISOFORM A"/>
    <property type="match status" value="1"/>
</dbReference>
<evidence type="ECO:0008006" key="6">
    <source>
        <dbReference type="Google" id="ProtNLM"/>
    </source>
</evidence>
<keyword evidence="1 2" id="KW-0193">Cuticle</keyword>